<reference evidence="4" key="5">
    <citation type="submission" date="2021-07" db="EMBL/GenBank/DDBJ databases">
        <authorList>
            <person name="Wevar Oller A.L."/>
            <person name="Talano M.A."/>
            <person name="Torres Tejerizo G.A."/>
            <person name="Agostini E."/>
        </authorList>
    </citation>
    <scope>NUCLEOTIDE SEQUENCE</scope>
    <source>
        <strain evidence="4">AW4</strain>
    </source>
</reference>
<organism evidence="2">
    <name type="scientific">Pseudomonas urmiensis</name>
    <dbReference type="NCBI Taxonomy" id="2745493"/>
    <lineage>
        <taxon>Bacteria</taxon>
        <taxon>Pseudomonadati</taxon>
        <taxon>Pseudomonadota</taxon>
        <taxon>Gammaproteobacteria</taxon>
        <taxon>Pseudomonadales</taxon>
        <taxon>Pseudomonadaceae</taxon>
        <taxon>Pseudomonas</taxon>
    </lineage>
</organism>
<evidence type="ECO:0000313" key="3">
    <source>
        <dbReference type="EMBL" id="MBV4538287.1"/>
    </source>
</evidence>
<keyword evidence="1" id="KW-0812">Transmembrane</keyword>
<dbReference type="EMBL" id="JABWRE010000001">
    <property type="protein sequence ID" value="MBC3439054.1"/>
    <property type="molecule type" value="Genomic_DNA"/>
</dbReference>
<feature type="transmembrane region" description="Helical" evidence="1">
    <location>
        <begin position="51"/>
        <end position="70"/>
    </location>
</feature>
<reference evidence="3" key="4">
    <citation type="submission" date="2021-06" db="EMBL/GenBank/DDBJ databases">
        <title>Updating the genus Pseudomonas: Description of 43 new species and partition of the Pseudomonas putida group.</title>
        <authorList>
            <person name="Girard L."/>
            <person name="Lood C."/>
            <person name="Vandamme P."/>
            <person name="Rokni-Zadeh H."/>
            <person name="Van Noort V."/>
            <person name="Hofte M."/>
            <person name="Lavigne R."/>
            <person name="De Mot R."/>
        </authorList>
    </citation>
    <scope>NUCLEOTIDE SEQUENCE</scope>
    <source>
        <strain evidence="3">SWRI10</strain>
    </source>
</reference>
<reference evidence="4 5" key="1">
    <citation type="journal article" date="2012" name="Plant Soil">
        <title>Screening of plant growth-promoting traits in arsenic-resistant bacteria isolated from the rhizosphere of soybean plants from Argentinean agricultural soil.</title>
        <authorList>
            <person name="Wevar Oller A.L."/>
            <person name="Talano M.A."/>
            <person name="Agostini E."/>
        </authorList>
    </citation>
    <scope>NUCLEOTIDE SEQUENCE [LARGE SCALE GENOMIC DNA]</scope>
    <source>
        <strain evidence="4 5">AW4</strain>
    </source>
</reference>
<reference evidence="2" key="3">
    <citation type="submission" date="2020-07" db="EMBL/GenBank/DDBJ databases">
        <authorList>
            <person name="Lood C."/>
            <person name="Girard L."/>
        </authorList>
    </citation>
    <scope>NUCLEOTIDE SEQUENCE</scope>
    <source>
        <strain evidence="2">SWRI10</strain>
    </source>
</reference>
<keyword evidence="1" id="KW-1133">Transmembrane helix</keyword>
<keyword evidence="1" id="KW-0472">Membrane</keyword>
<dbReference type="Proteomes" id="UP000599879">
    <property type="component" value="Unassembled WGS sequence"/>
</dbReference>
<feature type="transmembrane region" description="Helical" evidence="1">
    <location>
        <begin position="77"/>
        <end position="96"/>
    </location>
</feature>
<gene>
    <name evidence="2" type="ORF">HU737_00060</name>
    <name evidence="3" type="ORF">HU737_020240</name>
    <name evidence="4" type="ORF">KW869_04950</name>
</gene>
<name>A0A923FTN4_9PSED</name>
<keyword evidence="5" id="KW-1185">Reference proteome</keyword>
<dbReference type="AlphaFoldDB" id="A0A923FTN4"/>
<accession>A0A923FTN4</accession>
<sequence>MRRLRVRLLQSLGLVLVAYLFVCLMTASVRQSAFAFELPGLIEPDSNSGRELLLFCVPGQLLFVLLGCFFRRPGLLIGAYLLAATTTALLQCQLFAEAFGSTWSNAEIFGLLAVNLPSLLLALAPGLALLWGLERISRVRRSHSCG</sequence>
<feature type="transmembrane region" description="Helical" evidence="1">
    <location>
        <begin position="108"/>
        <end position="133"/>
    </location>
</feature>
<proteinExistence type="predicted"/>
<evidence type="ECO:0000313" key="5">
    <source>
        <dbReference type="Proteomes" id="UP001621534"/>
    </source>
</evidence>
<dbReference type="Proteomes" id="UP001621534">
    <property type="component" value="Unassembled WGS sequence"/>
</dbReference>
<dbReference type="EMBL" id="JAHWXS010000003">
    <property type="protein sequence ID" value="MFK5732864.1"/>
    <property type="molecule type" value="Genomic_DNA"/>
</dbReference>
<reference evidence="2" key="2">
    <citation type="journal article" date="2020" name="Microorganisms">
        <title>Reliable Identification of Environmental Pseudomonas Isolates Using the rpoD Gene.</title>
        <authorList>
            <consortium name="The Broad Institute Genome Sequencing Platform"/>
            <person name="Girard L."/>
            <person name="Lood C."/>
            <person name="Rokni-Zadeh H."/>
            <person name="van Noort V."/>
            <person name="Lavigne R."/>
            <person name="De Mot R."/>
        </authorList>
    </citation>
    <scope>NUCLEOTIDE SEQUENCE</scope>
    <source>
        <strain evidence="2">SWRI10</strain>
    </source>
</reference>
<dbReference type="EMBL" id="JABWRE020000001">
    <property type="protein sequence ID" value="MBV4538287.1"/>
    <property type="molecule type" value="Genomic_DNA"/>
</dbReference>
<evidence type="ECO:0000256" key="1">
    <source>
        <dbReference type="SAM" id="Phobius"/>
    </source>
</evidence>
<evidence type="ECO:0000313" key="2">
    <source>
        <dbReference type="EMBL" id="MBC3439054.1"/>
    </source>
</evidence>
<evidence type="ECO:0000313" key="4">
    <source>
        <dbReference type="EMBL" id="MFK5732864.1"/>
    </source>
</evidence>
<comment type="caution">
    <text evidence="2">The sequence shown here is derived from an EMBL/GenBank/DDBJ whole genome shotgun (WGS) entry which is preliminary data.</text>
</comment>
<protein>
    <submittedName>
        <fullName evidence="2">Uncharacterized protein</fullName>
    </submittedName>
</protein>